<dbReference type="PANTHER" id="PTHR11800">
    <property type="entry name" value="DNA-DIRECTED RNA POLYMERASE"/>
    <property type="match status" value="1"/>
</dbReference>
<evidence type="ECO:0000256" key="2">
    <source>
        <dbReference type="ARBA" id="ARBA00023163"/>
    </source>
</evidence>
<dbReference type="Gene3D" id="3.30.1360.10">
    <property type="entry name" value="RNA polymerase, RBP11-like subunit"/>
    <property type="match status" value="2"/>
</dbReference>
<proteinExistence type="predicted"/>
<dbReference type="SUPFAM" id="SSF56553">
    <property type="entry name" value="Insert subdomain of RNA polymerase alpha subunit"/>
    <property type="match status" value="1"/>
</dbReference>
<dbReference type="InterPro" id="IPR011263">
    <property type="entry name" value="DNA-dir_RNA_pol_RpoA/D/Rpb3"/>
</dbReference>
<dbReference type="GO" id="GO:0000428">
    <property type="term" value="C:DNA-directed RNA polymerase complex"/>
    <property type="evidence" value="ECO:0007669"/>
    <property type="project" value="UniProtKB-KW"/>
</dbReference>
<dbReference type="AlphaFoldDB" id="A0A6C0JTI5"/>
<protein>
    <recommendedName>
        <fullName evidence="3">DNA-directed RNA polymerase RpoA/D/Rpb3-type domain-containing protein</fullName>
    </recommendedName>
</protein>
<dbReference type="GO" id="GO:0006351">
    <property type="term" value="P:DNA-templated transcription"/>
    <property type="evidence" value="ECO:0007669"/>
    <property type="project" value="InterPro"/>
</dbReference>
<evidence type="ECO:0000256" key="1">
    <source>
        <dbReference type="ARBA" id="ARBA00022478"/>
    </source>
</evidence>
<name>A0A6C0JTI5_9ZZZZ</name>
<evidence type="ECO:0000259" key="3">
    <source>
        <dbReference type="SMART" id="SM00662"/>
    </source>
</evidence>
<dbReference type="Gene3D" id="2.170.120.12">
    <property type="entry name" value="DNA-directed RNA polymerase, insert domain"/>
    <property type="match status" value="1"/>
</dbReference>
<feature type="domain" description="DNA-directed RNA polymerase RpoA/D/Rpb3-type" evidence="3">
    <location>
        <begin position="23"/>
        <end position="275"/>
    </location>
</feature>
<dbReference type="InterPro" id="IPR036643">
    <property type="entry name" value="RNApol_insert_sf"/>
</dbReference>
<accession>A0A6C0JTI5</accession>
<evidence type="ECO:0000313" key="4">
    <source>
        <dbReference type="EMBL" id="QHU09065.1"/>
    </source>
</evidence>
<keyword evidence="2" id="KW-0804">Transcription</keyword>
<dbReference type="InterPro" id="IPR050518">
    <property type="entry name" value="Rpo3/RPB3_RNA_Pol_subunit"/>
</dbReference>
<keyword evidence="1" id="KW-0240">DNA-directed RNA polymerase</keyword>
<organism evidence="4">
    <name type="scientific">viral metagenome</name>
    <dbReference type="NCBI Taxonomy" id="1070528"/>
    <lineage>
        <taxon>unclassified sequences</taxon>
        <taxon>metagenomes</taxon>
        <taxon>organismal metagenomes</taxon>
    </lineage>
</organism>
<dbReference type="GO" id="GO:0003899">
    <property type="term" value="F:DNA-directed RNA polymerase activity"/>
    <property type="evidence" value="ECO:0007669"/>
    <property type="project" value="InterPro"/>
</dbReference>
<reference evidence="4" key="1">
    <citation type="journal article" date="2020" name="Nature">
        <title>Giant virus diversity and host interactions through global metagenomics.</title>
        <authorList>
            <person name="Schulz F."/>
            <person name="Roux S."/>
            <person name="Paez-Espino D."/>
            <person name="Jungbluth S."/>
            <person name="Walsh D.A."/>
            <person name="Denef V.J."/>
            <person name="McMahon K.D."/>
            <person name="Konstantinidis K.T."/>
            <person name="Eloe-Fadrosh E.A."/>
            <person name="Kyrpides N.C."/>
            <person name="Woyke T."/>
        </authorList>
    </citation>
    <scope>NUCLEOTIDE SEQUENCE</scope>
    <source>
        <strain evidence="4">GVMAG-S-1074260-58</strain>
    </source>
</reference>
<dbReference type="GO" id="GO:0046983">
    <property type="term" value="F:protein dimerization activity"/>
    <property type="evidence" value="ECO:0007669"/>
    <property type="project" value="InterPro"/>
</dbReference>
<dbReference type="PANTHER" id="PTHR11800:SF2">
    <property type="entry name" value="DNA-DIRECTED RNA POLYMERASE II SUBUNIT RPB3"/>
    <property type="match status" value="1"/>
</dbReference>
<dbReference type="SUPFAM" id="SSF55257">
    <property type="entry name" value="RBP11-like subunits of RNA polymerase"/>
    <property type="match status" value="2"/>
</dbReference>
<dbReference type="SMART" id="SM00662">
    <property type="entry name" value="RPOLD"/>
    <property type="match status" value="1"/>
</dbReference>
<dbReference type="InterPro" id="IPR036603">
    <property type="entry name" value="RBP11-like"/>
</dbReference>
<sequence>MSLSIILSNMKPFVNRMSEDNGELTFTLSGVDVSIANSIRRIILSEIPCVVFRTTPYSENKVFIQTNTTRMNNELIKQRMSCIPIYITDTSTPIEQYKVMLDKHNEGDTILHVTTEDFTIIDTNTDTALPQAMVKSMFPQDSLTGDYIDIVRLRPRLTETIEGEHIVLSASFTIGMAKENGSFNVVSTCSYGNTVNADMVNDHLSKYVDGLKIEQLSEDTLEFKKKDWLLLNSEVYSIPDSFDFTIETVGQFDNKVIVLKGVHVMMDKINKFKSTVQTEDIIHTTVSSIEHGFDIKLIGEDYTLGKALEYVLFARHYDRQSTTSDKSLNFCGFRKPHPHIDESIIRLGFVAPTDKNSVIQVLTESCKALEAIYMDIAAFFTE</sequence>
<dbReference type="EMBL" id="MN740705">
    <property type="protein sequence ID" value="QHU09065.1"/>
    <property type="molecule type" value="Genomic_DNA"/>
</dbReference>
<dbReference type="Pfam" id="PF01193">
    <property type="entry name" value="RNA_pol_L"/>
    <property type="match status" value="1"/>
</dbReference>